<organism evidence="1 2">
    <name type="scientific">Dendrobium nobile</name>
    <name type="common">Orchid</name>
    <dbReference type="NCBI Taxonomy" id="94219"/>
    <lineage>
        <taxon>Eukaryota</taxon>
        <taxon>Viridiplantae</taxon>
        <taxon>Streptophyta</taxon>
        <taxon>Embryophyta</taxon>
        <taxon>Tracheophyta</taxon>
        <taxon>Spermatophyta</taxon>
        <taxon>Magnoliopsida</taxon>
        <taxon>Liliopsida</taxon>
        <taxon>Asparagales</taxon>
        <taxon>Orchidaceae</taxon>
        <taxon>Epidendroideae</taxon>
        <taxon>Malaxideae</taxon>
        <taxon>Dendrobiinae</taxon>
        <taxon>Dendrobium</taxon>
    </lineage>
</organism>
<gene>
    <name evidence="1" type="ORF">KFK09_025656</name>
</gene>
<keyword evidence="2" id="KW-1185">Reference proteome</keyword>
<dbReference type="Proteomes" id="UP000829196">
    <property type="component" value="Unassembled WGS sequence"/>
</dbReference>
<sequence length="77" mass="8572">MNLVLVKTTLVDSSGRPTLFFLLPLSFTSKQPASSAITVTIRFTKKNWTDHHDVHSGPFGKKFIPPGLIYSVYCSCQ</sequence>
<comment type="caution">
    <text evidence="1">The sequence shown here is derived from an EMBL/GenBank/DDBJ whole genome shotgun (WGS) entry which is preliminary data.</text>
</comment>
<dbReference type="AlphaFoldDB" id="A0A8T3A4J9"/>
<proteinExistence type="predicted"/>
<reference evidence="1" key="1">
    <citation type="journal article" date="2022" name="Front. Genet.">
        <title>Chromosome-Scale Assembly of the Dendrobium nobile Genome Provides Insights Into the Molecular Mechanism of the Biosynthesis of the Medicinal Active Ingredient of Dendrobium.</title>
        <authorList>
            <person name="Xu Q."/>
            <person name="Niu S.-C."/>
            <person name="Li K.-L."/>
            <person name="Zheng P.-J."/>
            <person name="Zhang X.-J."/>
            <person name="Jia Y."/>
            <person name="Liu Y."/>
            <person name="Niu Y.-X."/>
            <person name="Yu L.-H."/>
            <person name="Chen D.-F."/>
            <person name="Zhang G.-Q."/>
        </authorList>
    </citation>
    <scope>NUCLEOTIDE SEQUENCE</scope>
    <source>
        <tissue evidence="1">Leaf</tissue>
    </source>
</reference>
<evidence type="ECO:0000313" key="2">
    <source>
        <dbReference type="Proteomes" id="UP000829196"/>
    </source>
</evidence>
<accession>A0A8T3A4J9</accession>
<dbReference type="EMBL" id="JAGYWB010000018">
    <property type="protein sequence ID" value="KAI0491396.1"/>
    <property type="molecule type" value="Genomic_DNA"/>
</dbReference>
<name>A0A8T3A4J9_DENNO</name>
<protein>
    <submittedName>
        <fullName evidence="1">Uncharacterized protein</fullName>
    </submittedName>
</protein>
<evidence type="ECO:0000313" key="1">
    <source>
        <dbReference type="EMBL" id="KAI0491396.1"/>
    </source>
</evidence>